<dbReference type="Gene3D" id="2.80.10.50">
    <property type="match status" value="1"/>
</dbReference>
<name>A0A0F8A4P0_9HYPO</name>
<evidence type="ECO:0000256" key="8">
    <source>
        <dbReference type="ARBA" id="ARBA00022734"/>
    </source>
</evidence>
<evidence type="ECO:0000256" key="1">
    <source>
        <dbReference type="ARBA" id="ARBA00001255"/>
    </source>
</evidence>
<dbReference type="InterPro" id="IPR000111">
    <property type="entry name" value="Glyco_hydro_27/36_CS"/>
</dbReference>
<dbReference type="CDD" id="cd14792">
    <property type="entry name" value="GH27"/>
    <property type="match status" value="1"/>
</dbReference>
<evidence type="ECO:0000256" key="2">
    <source>
        <dbReference type="ARBA" id="ARBA00003969"/>
    </source>
</evidence>
<dbReference type="AlphaFoldDB" id="A0A0F8A4P0"/>
<evidence type="ECO:0000313" key="16">
    <source>
        <dbReference type="EMBL" id="KJZ73914.1"/>
    </source>
</evidence>
<evidence type="ECO:0000256" key="7">
    <source>
        <dbReference type="ARBA" id="ARBA00022729"/>
    </source>
</evidence>
<protein>
    <recommendedName>
        <fullName evidence="5 13">Alpha-galactosidase</fullName>
        <ecNumber evidence="5 13">3.2.1.22</ecNumber>
    </recommendedName>
    <alternativeName>
        <fullName evidence="13">Melibiase</fullName>
    </alternativeName>
</protein>
<dbReference type="Pfam" id="PF16499">
    <property type="entry name" value="Melibiase_2"/>
    <property type="match status" value="1"/>
</dbReference>
<organism evidence="16 17">
    <name type="scientific">Hirsutella minnesotensis 3608</name>
    <dbReference type="NCBI Taxonomy" id="1043627"/>
    <lineage>
        <taxon>Eukaryota</taxon>
        <taxon>Fungi</taxon>
        <taxon>Dikarya</taxon>
        <taxon>Ascomycota</taxon>
        <taxon>Pezizomycotina</taxon>
        <taxon>Sordariomycetes</taxon>
        <taxon>Hypocreomycetidae</taxon>
        <taxon>Hypocreales</taxon>
        <taxon>Ophiocordycipitaceae</taxon>
        <taxon>Hirsutella</taxon>
    </lineage>
</organism>
<evidence type="ECO:0000256" key="3">
    <source>
        <dbReference type="ARBA" id="ARBA00004613"/>
    </source>
</evidence>
<dbReference type="Pfam" id="PF00652">
    <property type="entry name" value="Ricin_B_lectin"/>
    <property type="match status" value="1"/>
</dbReference>
<dbReference type="EC" id="3.2.1.22" evidence="5 13"/>
<dbReference type="PANTHER" id="PTHR11452">
    <property type="entry name" value="ALPHA-GALACTOSIDASE/ALPHA-N-ACETYLGALACTOSAMINIDASE"/>
    <property type="match status" value="1"/>
</dbReference>
<dbReference type="InterPro" id="IPR000772">
    <property type="entry name" value="Ricin_B_lectin"/>
</dbReference>
<dbReference type="GO" id="GO:0004557">
    <property type="term" value="F:alpha-galactosidase activity"/>
    <property type="evidence" value="ECO:0007669"/>
    <property type="project" value="UniProtKB-EC"/>
</dbReference>
<evidence type="ECO:0000256" key="6">
    <source>
        <dbReference type="ARBA" id="ARBA00022525"/>
    </source>
</evidence>
<dbReference type="PANTHER" id="PTHR11452:SF91">
    <property type="entry name" value="ALPHA-GALACTOSIDASE A-RELATED"/>
    <property type="match status" value="1"/>
</dbReference>
<dbReference type="SUPFAM" id="SSF51011">
    <property type="entry name" value="Glycosyl hydrolase domain"/>
    <property type="match status" value="1"/>
</dbReference>
<dbReference type="PROSITE" id="PS00512">
    <property type="entry name" value="ALPHA_GALACTOSIDASE"/>
    <property type="match status" value="1"/>
</dbReference>
<gene>
    <name evidence="16" type="ORF">HIM_06582</name>
</gene>
<evidence type="ECO:0000256" key="14">
    <source>
        <dbReference type="SAM" id="SignalP"/>
    </source>
</evidence>
<keyword evidence="11" id="KW-0325">Glycoprotein</keyword>
<evidence type="ECO:0000256" key="10">
    <source>
        <dbReference type="ARBA" id="ARBA00023157"/>
    </source>
</evidence>
<evidence type="ECO:0000256" key="11">
    <source>
        <dbReference type="ARBA" id="ARBA00023180"/>
    </source>
</evidence>
<dbReference type="GO" id="GO:0030246">
    <property type="term" value="F:carbohydrate binding"/>
    <property type="evidence" value="ECO:0007669"/>
    <property type="project" value="UniProtKB-KW"/>
</dbReference>
<dbReference type="InterPro" id="IPR017853">
    <property type="entry name" value="GH"/>
</dbReference>
<dbReference type="Gene3D" id="2.60.40.1180">
    <property type="entry name" value="Golgi alpha-mannosidase II"/>
    <property type="match status" value="1"/>
</dbReference>
<feature type="domain" description="Ricin B lectin" evidence="15">
    <location>
        <begin position="412"/>
        <end position="525"/>
    </location>
</feature>
<dbReference type="InterPro" id="IPR035992">
    <property type="entry name" value="Ricin_B-like_lectins"/>
</dbReference>
<evidence type="ECO:0000256" key="13">
    <source>
        <dbReference type="RuleBase" id="RU361168"/>
    </source>
</evidence>
<dbReference type="SUPFAM" id="SSF50370">
    <property type="entry name" value="Ricin B-like lectins"/>
    <property type="match status" value="1"/>
</dbReference>
<dbReference type="PROSITE" id="PS50231">
    <property type="entry name" value="RICIN_B_LECTIN"/>
    <property type="match status" value="1"/>
</dbReference>
<proteinExistence type="inferred from homology"/>
<keyword evidence="10 13" id="KW-1015">Disulfide bond</keyword>
<keyword evidence="12 13" id="KW-0326">Glycosidase</keyword>
<feature type="chain" id="PRO_5002526836" description="Alpha-galactosidase" evidence="14">
    <location>
        <begin position="19"/>
        <end position="534"/>
    </location>
</feature>
<feature type="signal peptide" evidence="14">
    <location>
        <begin position="1"/>
        <end position="18"/>
    </location>
</feature>
<dbReference type="Gene3D" id="3.20.20.70">
    <property type="entry name" value="Aldolase class I"/>
    <property type="match status" value="1"/>
</dbReference>
<dbReference type="CDD" id="cd23425">
    <property type="entry name" value="beta-trefoil_Ricin_AglA"/>
    <property type="match status" value="1"/>
</dbReference>
<comment type="catalytic activity">
    <reaction evidence="1 13">
        <text>Hydrolysis of terminal, non-reducing alpha-D-galactose residues in alpha-D-galactosides, including galactose oligosaccharides, galactomannans and galactolipids.</text>
        <dbReference type="EC" id="3.2.1.22"/>
    </reaction>
</comment>
<keyword evidence="6" id="KW-0964">Secreted</keyword>
<evidence type="ECO:0000259" key="15">
    <source>
        <dbReference type="SMART" id="SM00458"/>
    </source>
</evidence>
<reference evidence="16 17" key="1">
    <citation type="journal article" date="2014" name="Genome Biol. Evol.">
        <title>Comparative genomics and transcriptomics analyses reveal divergent lifestyle features of nematode endoparasitic fungus Hirsutella minnesotensis.</title>
        <authorList>
            <person name="Lai Y."/>
            <person name="Liu K."/>
            <person name="Zhang X."/>
            <person name="Zhang X."/>
            <person name="Li K."/>
            <person name="Wang N."/>
            <person name="Shu C."/>
            <person name="Wu Y."/>
            <person name="Wang C."/>
            <person name="Bushley K.E."/>
            <person name="Xiang M."/>
            <person name="Liu X."/>
        </authorList>
    </citation>
    <scope>NUCLEOTIDE SEQUENCE [LARGE SCALE GENOMIC DNA]</scope>
    <source>
        <strain evidence="16 17">3608</strain>
    </source>
</reference>
<dbReference type="InterPro" id="IPR041233">
    <property type="entry name" value="Melibiase_C"/>
</dbReference>
<dbReference type="FunFam" id="3.20.20.70:FF:000177">
    <property type="entry name" value="Alpha-galactosidase"/>
    <property type="match status" value="1"/>
</dbReference>
<dbReference type="GO" id="GO:0005576">
    <property type="term" value="C:extracellular region"/>
    <property type="evidence" value="ECO:0007669"/>
    <property type="project" value="UniProtKB-SubCell"/>
</dbReference>
<keyword evidence="17" id="KW-1185">Reference proteome</keyword>
<keyword evidence="8" id="KW-0430">Lectin</keyword>
<keyword evidence="9 13" id="KW-0378">Hydrolase</keyword>
<dbReference type="InterPro" id="IPR013785">
    <property type="entry name" value="Aldolase_TIM"/>
</dbReference>
<dbReference type="SUPFAM" id="SSF51445">
    <property type="entry name" value="(Trans)glycosidases"/>
    <property type="match status" value="1"/>
</dbReference>
<evidence type="ECO:0000256" key="5">
    <source>
        <dbReference type="ARBA" id="ARBA00012755"/>
    </source>
</evidence>
<keyword evidence="7 14" id="KW-0732">Signal</keyword>
<dbReference type="PRINTS" id="PR00740">
    <property type="entry name" value="GLHYDRLASE27"/>
</dbReference>
<dbReference type="GO" id="GO:0005975">
    <property type="term" value="P:carbohydrate metabolic process"/>
    <property type="evidence" value="ECO:0007669"/>
    <property type="project" value="InterPro"/>
</dbReference>
<evidence type="ECO:0000256" key="12">
    <source>
        <dbReference type="ARBA" id="ARBA00023295"/>
    </source>
</evidence>
<evidence type="ECO:0000313" key="17">
    <source>
        <dbReference type="Proteomes" id="UP000054481"/>
    </source>
</evidence>
<comment type="similarity">
    <text evidence="4 13">Belongs to the glycosyl hydrolase 27 family.</text>
</comment>
<dbReference type="Proteomes" id="UP000054481">
    <property type="component" value="Unassembled WGS sequence"/>
</dbReference>
<evidence type="ECO:0000256" key="4">
    <source>
        <dbReference type="ARBA" id="ARBA00009743"/>
    </source>
</evidence>
<evidence type="ECO:0000256" key="9">
    <source>
        <dbReference type="ARBA" id="ARBA00022801"/>
    </source>
</evidence>
<dbReference type="SMART" id="SM00458">
    <property type="entry name" value="RICIN"/>
    <property type="match status" value="1"/>
</dbReference>
<dbReference type="Pfam" id="PF17801">
    <property type="entry name" value="Melibiase_C"/>
    <property type="match status" value="1"/>
</dbReference>
<dbReference type="EMBL" id="KQ030530">
    <property type="protein sequence ID" value="KJZ73914.1"/>
    <property type="molecule type" value="Genomic_DNA"/>
</dbReference>
<dbReference type="OrthoDB" id="5795902at2759"/>
<comment type="function">
    <text evidence="2">Hydrolyzes a variety of simple alpha-D-galactoside as well as more complex molecules such as oligosaccharides and polysaccharides.</text>
</comment>
<sequence>MMSQLLFAAASGLLGVAALPPEAVLPLPPMGFNNWARFTTNINEGIFVDAANAMKNRGLLAAGYNRVNLDDAWSTKARDANGSMVWDTTKFPNGLPWLAAHLKSQGFIPGIYSDAGTLSCGGYPAALNYEEIDFNDFAAWGFEYLKMDGCNLPDGGEPTYREVYGRWDRLLRQSNVNMVFSDSAPAYFSGQENLTDWYTIMRWARQIGHLARHSADVVNYPNGNGWGSIMYNYGQHVRLARYQKPGFFNDPDFLIVDHPSLSLDEKKSHFALWCAFSAPLILSAELSNINPQEVEYLTNRDLLAINQDKLVQQATLVSSDASWDILSKTVENGDRIFVALNKGASRADVSVSWERLGLSRAALRRSPNVSVKNLWTGQRSQISTKASGITVKNIASHGTAVLRIAASGSPITPTGLIFNTNSLKCLTDDKSGRVSWTKCNGSDGQVWRVRADGRINSLLRPNECIADSNGMIFSDQAACRSEKWVYEITGNLINARTRLCLTEQADGTATATRCGYELNEQVVGLPIGVQVIGD</sequence>
<comment type="subcellular location">
    <subcellularLocation>
        <location evidence="3">Secreted</location>
    </subcellularLocation>
</comment>
<dbReference type="InterPro" id="IPR013780">
    <property type="entry name" value="Glyco_hydro_b"/>
</dbReference>
<accession>A0A0F8A4P0</accession>
<dbReference type="InterPro" id="IPR002241">
    <property type="entry name" value="Glyco_hydro_27"/>
</dbReference>